<evidence type="ECO:0000256" key="2">
    <source>
        <dbReference type="ARBA" id="ARBA00005982"/>
    </source>
</evidence>
<evidence type="ECO:0000256" key="1">
    <source>
        <dbReference type="ARBA" id="ARBA00004141"/>
    </source>
</evidence>
<feature type="transmembrane region" description="Helical" evidence="6">
    <location>
        <begin position="118"/>
        <end position="140"/>
    </location>
</feature>
<feature type="transmembrane region" description="Helical" evidence="6">
    <location>
        <begin position="220"/>
        <end position="246"/>
    </location>
</feature>
<reference evidence="7" key="1">
    <citation type="submission" date="2021-01" db="EMBL/GenBank/DDBJ databases">
        <authorList>
            <person name="Corre E."/>
            <person name="Pelletier E."/>
            <person name="Niang G."/>
            <person name="Scheremetjew M."/>
            <person name="Finn R."/>
            <person name="Kale V."/>
            <person name="Holt S."/>
            <person name="Cochrane G."/>
            <person name="Meng A."/>
            <person name="Brown T."/>
            <person name="Cohen L."/>
        </authorList>
    </citation>
    <scope>NUCLEOTIDE SEQUENCE</scope>
    <source>
        <strain evidence="7">WS</strain>
    </source>
</reference>
<dbReference type="EMBL" id="HBGD01009244">
    <property type="protein sequence ID" value="CAD9084361.1"/>
    <property type="molecule type" value="Transcribed_RNA"/>
</dbReference>
<sequence>MPVQNTNLSEKTPLIYPADSPGGSLPVHDENDQDAFDASNALLADGVVSKTVDLDSLPDVTENWTFINRLFYIAYFPFSIWFIMVNEALERFSFYGLRVLLPNYLANTPQFHLDQDKALSIISIFSSAAYITPILGSFLADMLIGKYWTITLLSLIYCLGGVVTAVTAIPSILDKVGIAGIILGLALIALGTGGIKSSVSSFAADQFAPRKGDRVSKMSLLTSFFTIFYLSVNIGSTASVIITPIVRNYFSYWAAFMIPAVLLFVGTLVFAVGKFNYQHVKPGGFILWKAFRCFVSAIINLNSEQYKNLSKWNFLGHAEHVYGPEFIDDLRAALRVIMYLPPILFFFSLSDLSSAIWIYQANLMNRSFFGSKQLSSDQLAFLNPVIIIIMAPTLDRVVYPIVNKFIRVTPLRKMYVGFVFTALAMTMSGILEIFVELHPQRVHVLFQIPQYFIMCLGELLIAISSMDFAYQEAPTSMKSMMQATFLAYISFGDLNNLLMINIMSPIPIFQAEKTQFADAYRMFVFAFEMCLGLVYFFLTTFRYKYKKERDAEKKEALKDAIMEADASKSIQAVEVE</sequence>
<feature type="transmembrane region" description="Helical" evidence="6">
    <location>
        <begin position="147"/>
        <end position="172"/>
    </location>
</feature>
<feature type="transmembrane region" description="Helical" evidence="6">
    <location>
        <begin position="451"/>
        <end position="470"/>
    </location>
</feature>
<dbReference type="Gene3D" id="1.20.1250.20">
    <property type="entry name" value="MFS general substrate transporter like domains"/>
    <property type="match status" value="1"/>
</dbReference>
<gene>
    <name evidence="7" type="ORF">PCOS0759_LOCUS7615</name>
</gene>
<feature type="transmembrane region" description="Helical" evidence="6">
    <location>
        <begin position="379"/>
        <end position="402"/>
    </location>
</feature>
<dbReference type="InterPro" id="IPR036259">
    <property type="entry name" value="MFS_trans_sf"/>
</dbReference>
<evidence type="ECO:0000256" key="4">
    <source>
        <dbReference type="ARBA" id="ARBA00022989"/>
    </source>
</evidence>
<dbReference type="AlphaFoldDB" id="A0A7S1KSL4"/>
<feature type="transmembrane region" description="Helical" evidence="6">
    <location>
        <begin position="336"/>
        <end position="359"/>
    </location>
</feature>
<dbReference type="PROSITE" id="PS01022">
    <property type="entry name" value="PTR2_1"/>
    <property type="match status" value="1"/>
</dbReference>
<dbReference type="InterPro" id="IPR018456">
    <property type="entry name" value="PTR2_symporter_CS"/>
</dbReference>
<evidence type="ECO:0000313" key="7">
    <source>
        <dbReference type="EMBL" id="CAD9084361.1"/>
    </source>
</evidence>
<dbReference type="Pfam" id="PF00854">
    <property type="entry name" value="PTR2"/>
    <property type="match status" value="1"/>
</dbReference>
<feature type="transmembrane region" description="Helical" evidence="6">
    <location>
        <begin position="482"/>
        <end position="502"/>
    </location>
</feature>
<feature type="transmembrane region" description="Helical" evidence="6">
    <location>
        <begin position="252"/>
        <end position="272"/>
    </location>
</feature>
<evidence type="ECO:0000256" key="5">
    <source>
        <dbReference type="ARBA" id="ARBA00023136"/>
    </source>
</evidence>
<feature type="transmembrane region" description="Helical" evidence="6">
    <location>
        <begin position="70"/>
        <end position="89"/>
    </location>
</feature>
<feature type="transmembrane region" description="Helical" evidence="6">
    <location>
        <begin position="522"/>
        <end position="543"/>
    </location>
</feature>
<organism evidence="7">
    <name type="scientific">Percolomonas cosmopolitus</name>
    <dbReference type="NCBI Taxonomy" id="63605"/>
    <lineage>
        <taxon>Eukaryota</taxon>
        <taxon>Discoba</taxon>
        <taxon>Heterolobosea</taxon>
        <taxon>Tetramitia</taxon>
        <taxon>Eutetramitia</taxon>
        <taxon>Percolomonadidae</taxon>
        <taxon>Percolomonas</taxon>
    </lineage>
</organism>
<dbReference type="GO" id="GO:0006857">
    <property type="term" value="P:oligopeptide transport"/>
    <property type="evidence" value="ECO:0007669"/>
    <property type="project" value="InterPro"/>
</dbReference>
<dbReference type="PANTHER" id="PTHR11654">
    <property type="entry name" value="OLIGOPEPTIDE TRANSPORTER-RELATED"/>
    <property type="match status" value="1"/>
</dbReference>
<evidence type="ECO:0000256" key="6">
    <source>
        <dbReference type="SAM" id="Phobius"/>
    </source>
</evidence>
<comment type="similarity">
    <text evidence="2">Belongs to the major facilitator superfamily. Proton-dependent oligopeptide transporter (POT/PTR) (TC 2.A.17) family.</text>
</comment>
<dbReference type="GO" id="GO:0022857">
    <property type="term" value="F:transmembrane transporter activity"/>
    <property type="evidence" value="ECO:0007669"/>
    <property type="project" value="InterPro"/>
</dbReference>
<keyword evidence="4 6" id="KW-1133">Transmembrane helix</keyword>
<feature type="transmembrane region" description="Helical" evidence="6">
    <location>
        <begin position="414"/>
        <end position="431"/>
    </location>
</feature>
<accession>A0A7S1KSL4</accession>
<keyword evidence="5 6" id="KW-0472">Membrane</keyword>
<dbReference type="GO" id="GO:0016020">
    <property type="term" value="C:membrane"/>
    <property type="evidence" value="ECO:0007669"/>
    <property type="project" value="UniProtKB-SubCell"/>
</dbReference>
<keyword evidence="3 6" id="KW-0812">Transmembrane</keyword>
<dbReference type="SUPFAM" id="SSF103473">
    <property type="entry name" value="MFS general substrate transporter"/>
    <property type="match status" value="1"/>
</dbReference>
<proteinExistence type="inferred from homology"/>
<protein>
    <submittedName>
        <fullName evidence="7">Uncharacterized protein</fullName>
    </submittedName>
</protein>
<feature type="transmembrane region" description="Helical" evidence="6">
    <location>
        <begin position="178"/>
        <end position="199"/>
    </location>
</feature>
<dbReference type="InterPro" id="IPR000109">
    <property type="entry name" value="POT_fam"/>
</dbReference>
<evidence type="ECO:0000256" key="3">
    <source>
        <dbReference type="ARBA" id="ARBA00022692"/>
    </source>
</evidence>
<name>A0A7S1KSL4_9EUKA</name>
<comment type="subcellular location">
    <subcellularLocation>
        <location evidence="1">Membrane</location>
        <topology evidence="1">Multi-pass membrane protein</topology>
    </subcellularLocation>
</comment>